<dbReference type="AlphaFoldDB" id="A0A4S8NSL3"/>
<evidence type="ECO:0000313" key="2">
    <source>
        <dbReference type="EMBL" id="THV20188.1"/>
    </source>
</evidence>
<dbReference type="SUPFAM" id="SSF64307">
    <property type="entry name" value="SirA-like"/>
    <property type="match status" value="1"/>
</dbReference>
<comment type="caution">
    <text evidence="2">The sequence shown here is derived from an EMBL/GenBank/DDBJ whole genome shotgun (WGS) entry which is preliminary data.</text>
</comment>
<feature type="domain" description="DUF2249" evidence="1">
    <location>
        <begin position="9"/>
        <end position="75"/>
    </location>
</feature>
<dbReference type="EMBL" id="STGV01000008">
    <property type="protein sequence ID" value="THV20188.1"/>
    <property type="molecule type" value="Genomic_DNA"/>
</dbReference>
<gene>
    <name evidence="2" type="ORF">FAA97_19275</name>
</gene>
<dbReference type="OrthoDB" id="30295at2"/>
<organism evidence="2 3">
    <name type="scientific">Peteryoungia ipomoeae</name>
    <dbReference type="NCBI Taxonomy" id="1210932"/>
    <lineage>
        <taxon>Bacteria</taxon>
        <taxon>Pseudomonadati</taxon>
        <taxon>Pseudomonadota</taxon>
        <taxon>Alphaproteobacteria</taxon>
        <taxon>Hyphomicrobiales</taxon>
        <taxon>Rhizobiaceae</taxon>
        <taxon>Peteryoungia</taxon>
    </lineage>
</organism>
<accession>A0A4S8NSL3</accession>
<sequence>MSTDVICRELDVRPILREGGEPFPAIMDAVRALQPGEGLRLLATFQPVPLLSVMARRGYSAKLTELEGGDWEVVFSPAPEASAKILHSLGAEEAAAWPDPLWRVDLTELEPPGPMEKVLSLIELMEPGEVLFALFSDESRFLAAELEKRGHQWVGNVDATKGAYRMLIRVGGEG</sequence>
<dbReference type="Proteomes" id="UP000308828">
    <property type="component" value="Unassembled WGS sequence"/>
</dbReference>
<evidence type="ECO:0000259" key="1">
    <source>
        <dbReference type="Pfam" id="PF10006"/>
    </source>
</evidence>
<name>A0A4S8NSL3_9HYPH</name>
<protein>
    <submittedName>
        <fullName evidence="2">DUF2249 domain-containing protein</fullName>
    </submittedName>
</protein>
<proteinExistence type="predicted"/>
<keyword evidence="3" id="KW-1185">Reference proteome</keyword>
<dbReference type="RefSeq" id="WP_136600205.1">
    <property type="nucleotide sequence ID" value="NZ_STGV01000008.1"/>
</dbReference>
<dbReference type="Pfam" id="PF10006">
    <property type="entry name" value="DUF2249"/>
    <property type="match status" value="1"/>
</dbReference>
<dbReference type="InterPro" id="IPR018720">
    <property type="entry name" value="DUF2249"/>
</dbReference>
<dbReference type="InterPro" id="IPR036868">
    <property type="entry name" value="TusA-like_sf"/>
</dbReference>
<reference evidence="2 3" key="1">
    <citation type="submission" date="2019-04" db="EMBL/GenBank/DDBJ databases">
        <title>Genome sequence of strain shin9-1.</title>
        <authorList>
            <person name="Gao J."/>
            <person name="Sun J."/>
        </authorList>
    </citation>
    <scope>NUCLEOTIDE SEQUENCE [LARGE SCALE GENOMIC DNA]</scope>
    <source>
        <strain evidence="3">shin9-1</strain>
    </source>
</reference>
<evidence type="ECO:0000313" key="3">
    <source>
        <dbReference type="Proteomes" id="UP000308828"/>
    </source>
</evidence>